<sequence>MLVSMRFGLCLGQFFLFLSLIKVSLTFIGTPPVLMLTNASKRL</sequence>
<name>A0A0E9RS98_ANGAN</name>
<protein>
    <submittedName>
        <fullName evidence="1">Uncharacterized protein</fullName>
    </submittedName>
</protein>
<organism evidence="1">
    <name type="scientific">Anguilla anguilla</name>
    <name type="common">European freshwater eel</name>
    <name type="synonym">Muraena anguilla</name>
    <dbReference type="NCBI Taxonomy" id="7936"/>
    <lineage>
        <taxon>Eukaryota</taxon>
        <taxon>Metazoa</taxon>
        <taxon>Chordata</taxon>
        <taxon>Craniata</taxon>
        <taxon>Vertebrata</taxon>
        <taxon>Euteleostomi</taxon>
        <taxon>Actinopterygii</taxon>
        <taxon>Neopterygii</taxon>
        <taxon>Teleostei</taxon>
        <taxon>Anguilliformes</taxon>
        <taxon>Anguillidae</taxon>
        <taxon>Anguilla</taxon>
    </lineage>
</organism>
<accession>A0A0E9RS98</accession>
<dbReference type="AlphaFoldDB" id="A0A0E9RS98"/>
<dbReference type="EMBL" id="GBXM01076568">
    <property type="protein sequence ID" value="JAH32009.1"/>
    <property type="molecule type" value="Transcribed_RNA"/>
</dbReference>
<evidence type="ECO:0000313" key="1">
    <source>
        <dbReference type="EMBL" id="JAH32009.1"/>
    </source>
</evidence>
<reference evidence="1" key="2">
    <citation type="journal article" date="2015" name="Fish Shellfish Immunol.">
        <title>Early steps in the European eel (Anguilla anguilla)-Vibrio vulnificus interaction in the gills: Role of the RtxA13 toxin.</title>
        <authorList>
            <person name="Callol A."/>
            <person name="Pajuelo D."/>
            <person name="Ebbesson L."/>
            <person name="Teles M."/>
            <person name="MacKenzie S."/>
            <person name="Amaro C."/>
        </authorList>
    </citation>
    <scope>NUCLEOTIDE SEQUENCE</scope>
</reference>
<proteinExistence type="predicted"/>
<reference evidence="1" key="1">
    <citation type="submission" date="2014-11" db="EMBL/GenBank/DDBJ databases">
        <authorList>
            <person name="Amaro Gonzalez C."/>
        </authorList>
    </citation>
    <scope>NUCLEOTIDE SEQUENCE</scope>
</reference>